<dbReference type="AlphaFoldDB" id="A0A5B8RI68"/>
<protein>
    <recommendedName>
        <fullName evidence="2">Porin domain-containing protein</fullName>
    </recommendedName>
</protein>
<dbReference type="SUPFAM" id="SSF56935">
    <property type="entry name" value="Porins"/>
    <property type="match status" value="1"/>
</dbReference>
<proteinExistence type="predicted"/>
<evidence type="ECO:0008006" key="2">
    <source>
        <dbReference type="Google" id="ProtNLM"/>
    </source>
</evidence>
<reference evidence="1" key="1">
    <citation type="submission" date="2019-06" db="EMBL/GenBank/DDBJ databases">
        <authorList>
            <person name="Murdoch R.W."/>
            <person name="Fathepure B."/>
        </authorList>
    </citation>
    <scope>NUCLEOTIDE SEQUENCE</scope>
</reference>
<accession>A0A5B8RI68</accession>
<evidence type="ECO:0000313" key="1">
    <source>
        <dbReference type="EMBL" id="QEA06675.1"/>
    </source>
</evidence>
<name>A0A5B8RI68_9ZZZZ</name>
<organism evidence="1">
    <name type="scientific">uncultured organism</name>
    <dbReference type="NCBI Taxonomy" id="155900"/>
    <lineage>
        <taxon>unclassified sequences</taxon>
        <taxon>environmental samples</taxon>
    </lineage>
</organism>
<dbReference type="Gene3D" id="2.40.160.10">
    <property type="entry name" value="Porin"/>
    <property type="match status" value="1"/>
</dbReference>
<gene>
    <name evidence="1" type="ORF">KBTEX_03015</name>
</gene>
<dbReference type="InterPro" id="IPR023614">
    <property type="entry name" value="Porin_dom_sf"/>
</dbReference>
<sequence length="334" mass="36624">MPGEPDGYRLGRGYHVDALGLTLGGYADFRYENLEGQRDTLRARDLSVFVSGELAPNWRVFSETEFGDAVTVDSDGISGAGSELEVERLYVEHDLSPGLRLRAGKFLTPIGRRNLIHAAPLAWGVSRPLTTSAPFARHASGLEAIGTTPVGDGALDFHVFLDATERLDNSERTEETFMDSQVQPNPRNAFDHAAGLRLVYRSRDDDLQLGFSVARFRLQDRPNAKRLAGVDFQYTAGGAELTGEGVYRESQGDEEGDDYGAFVQLALPLGGDFYGVASHERYRSGLFSEAADIDTVGVTYRPVPPLSIKLERRETRGEEQLAPDGWLIALSVLL</sequence>
<dbReference type="EMBL" id="MN079161">
    <property type="protein sequence ID" value="QEA06675.1"/>
    <property type="molecule type" value="Genomic_DNA"/>
</dbReference>